<reference evidence="2 3" key="1">
    <citation type="submission" date="2017-02" db="EMBL/GenBank/DDBJ databases">
        <authorList>
            <person name="Peterson S.W."/>
        </authorList>
    </citation>
    <scope>NUCLEOTIDE SEQUENCE [LARGE SCALE GENOMIC DNA]</scope>
    <source>
        <strain evidence="2 3">DSM 18034</strain>
    </source>
</reference>
<dbReference type="EMBL" id="FUYA01000002">
    <property type="protein sequence ID" value="SKA66566.1"/>
    <property type="molecule type" value="Genomic_DNA"/>
</dbReference>
<dbReference type="Gene3D" id="3.40.50.720">
    <property type="entry name" value="NAD(P)-binding Rossmann-like Domain"/>
    <property type="match status" value="1"/>
</dbReference>
<accession>A0A1T4VNP8</accession>
<dbReference type="STRING" id="1121442.SAMN02745702_00621"/>
<gene>
    <name evidence="2" type="ORF">SAMN02745702_00621</name>
</gene>
<dbReference type="SUPFAM" id="SSF51735">
    <property type="entry name" value="NAD(P)-binding Rossmann-fold domains"/>
    <property type="match status" value="1"/>
</dbReference>
<dbReference type="RefSeq" id="WP_078683944.1">
    <property type="nucleotide sequence ID" value="NZ_FUYA01000002.1"/>
</dbReference>
<protein>
    <recommendedName>
        <fullName evidence="1">CoA-binding domain-containing protein</fullName>
    </recommendedName>
</protein>
<dbReference type="PANTHER" id="PTHR33303:SF2">
    <property type="entry name" value="COA-BINDING DOMAIN-CONTAINING PROTEIN"/>
    <property type="match status" value="1"/>
</dbReference>
<dbReference type="InterPro" id="IPR003781">
    <property type="entry name" value="CoA-bd"/>
</dbReference>
<dbReference type="InterPro" id="IPR036291">
    <property type="entry name" value="NAD(P)-bd_dom_sf"/>
</dbReference>
<dbReference type="Proteomes" id="UP000189733">
    <property type="component" value="Unassembled WGS sequence"/>
</dbReference>
<dbReference type="SMART" id="SM00881">
    <property type="entry name" value="CoA_binding"/>
    <property type="match status" value="1"/>
</dbReference>
<dbReference type="OrthoDB" id="9804695at2"/>
<evidence type="ECO:0000259" key="1">
    <source>
        <dbReference type="SMART" id="SM00881"/>
    </source>
</evidence>
<dbReference type="AlphaFoldDB" id="A0A1T4VNP8"/>
<organism evidence="2 3">
    <name type="scientific">Desulfobaculum bizertense DSM 18034</name>
    <dbReference type="NCBI Taxonomy" id="1121442"/>
    <lineage>
        <taxon>Bacteria</taxon>
        <taxon>Pseudomonadati</taxon>
        <taxon>Thermodesulfobacteriota</taxon>
        <taxon>Desulfovibrionia</taxon>
        <taxon>Desulfovibrionales</taxon>
        <taxon>Desulfovibrionaceae</taxon>
        <taxon>Desulfobaculum</taxon>
    </lineage>
</organism>
<feature type="domain" description="CoA-binding" evidence="1">
    <location>
        <begin position="11"/>
        <end position="106"/>
    </location>
</feature>
<sequence length="137" mass="15201">MLLSDDTVRELLAKVNTIAIIGAKDVEGQPVNMVGRYLIDAGFTVIPVHPKRKNVWGLTTYQSITDIPERIDCVDVFRAPAYCPGHAKECLALSEAPLLFWMQSGISSLEAQTLLNQTSTAVVEDRCLMVEHRRLFG</sequence>
<keyword evidence="3" id="KW-1185">Reference proteome</keyword>
<name>A0A1T4VNP8_9BACT</name>
<evidence type="ECO:0000313" key="2">
    <source>
        <dbReference type="EMBL" id="SKA66566.1"/>
    </source>
</evidence>
<evidence type="ECO:0000313" key="3">
    <source>
        <dbReference type="Proteomes" id="UP000189733"/>
    </source>
</evidence>
<dbReference type="Pfam" id="PF13380">
    <property type="entry name" value="CoA_binding_2"/>
    <property type="match status" value="1"/>
</dbReference>
<proteinExistence type="predicted"/>
<dbReference type="PANTHER" id="PTHR33303">
    <property type="entry name" value="CYTOPLASMIC PROTEIN-RELATED"/>
    <property type="match status" value="1"/>
</dbReference>